<protein>
    <recommendedName>
        <fullName evidence="3">Encoded protein</fullName>
    </recommendedName>
</protein>
<keyword evidence="2" id="KW-1185">Reference proteome</keyword>
<evidence type="ECO:0000313" key="1">
    <source>
        <dbReference type="EMBL" id="KAF5827409.1"/>
    </source>
</evidence>
<sequence length="105" mass="12006">MHAMIRARVHLAVTPAVSQCMPVNVPPPVDYKQTFDSQPQANRKPQHSACCGVYGPFHSVLSFSLHFVTFARRYYYVFAESGQLCRLVLNFLLNQFRVRMDPESS</sequence>
<reference evidence="1" key="1">
    <citation type="submission" date="2017-08" db="EMBL/GenBank/DDBJ databases">
        <authorList>
            <person name="Polle J.E."/>
            <person name="Barry K."/>
            <person name="Cushman J."/>
            <person name="Schmutz J."/>
            <person name="Tran D."/>
            <person name="Hathwaick L.T."/>
            <person name="Yim W.C."/>
            <person name="Jenkins J."/>
            <person name="Mckie-Krisberg Z.M."/>
            <person name="Prochnik S."/>
            <person name="Lindquist E."/>
            <person name="Dockter R.B."/>
            <person name="Adam C."/>
            <person name="Molina H."/>
            <person name="Bunkerborg J."/>
            <person name="Jin E."/>
            <person name="Buchheim M."/>
            <person name="Magnuson J."/>
        </authorList>
    </citation>
    <scope>NUCLEOTIDE SEQUENCE</scope>
    <source>
        <strain evidence="1">CCAP 19/18</strain>
    </source>
</reference>
<organism evidence="1 2">
    <name type="scientific">Dunaliella salina</name>
    <name type="common">Green alga</name>
    <name type="synonym">Protococcus salinus</name>
    <dbReference type="NCBI Taxonomy" id="3046"/>
    <lineage>
        <taxon>Eukaryota</taxon>
        <taxon>Viridiplantae</taxon>
        <taxon>Chlorophyta</taxon>
        <taxon>core chlorophytes</taxon>
        <taxon>Chlorophyceae</taxon>
        <taxon>CS clade</taxon>
        <taxon>Chlamydomonadales</taxon>
        <taxon>Dunaliellaceae</taxon>
        <taxon>Dunaliella</taxon>
    </lineage>
</organism>
<evidence type="ECO:0008006" key="3">
    <source>
        <dbReference type="Google" id="ProtNLM"/>
    </source>
</evidence>
<dbReference type="EMBL" id="MU070512">
    <property type="protein sequence ID" value="KAF5827409.1"/>
    <property type="molecule type" value="Genomic_DNA"/>
</dbReference>
<accession>A0ABQ7FYF6</accession>
<name>A0ABQ7FYF6_DUNSA</name>
<comment type="caution">
    <text evidence="1">The sequence shown here is derived from an EMBL/GenBank/DDBJ whole genome shotgun (WGS) entry which is preliminary data.</text>
</comment>
<gene>
    <name evidence="1" type="ORF">DUNSADRAFT_708</name>
</gene>
<dbReference type="Proteomes" id="UP000815325">
    <property type="component" value="Unassembled WGS sequence"/>
</dbReference>
<evidence type="ECO:0000313" key="2">
    <source>
        <dbReference type="Proteomes" id="UP000815325"/>
    </source>
</evidence>
<proteinExistence type="predicted"/>